<accession>A0ABT3A363</accession>
<gene>
    <name evidence="1" type="ORF">OE699_16290</name>
</gene>
<sequence length="137" mass="15323">MIRLEEIEAMDRGALVAAWSDLFGQSAPKSMSQVFLRRFIAQEIQMKRFGGLPKTLQKLVETEPDKPTRVVGRAQPKAGARLLREWNGVTHIVDVTPDGFRWKGQTYRSLSVIAREITGAHWSGPRFFGLKAKAASA</sequence>
<dbReference type="RefSeq" id="WP_263848673.1">
    <property type="nucleotide sequence ID" value="NZ_JAOWKW010000023.1"/>
</dbReference>
<reference evidence="1 2" key="1">
    <citation type="submission" date="2022-10" db="EMBL/GenBank/DDBJ databases">
        <title>Sinirhodobacter sp. nov., isolated from ocean surface sediments.</title>
        <authorList>
            <person name="He W."/>
            <person name="Wang L."/>
            <person name="Zhang D.-F."/>
        </authorList>
    </citation>
    <scope>NUCLEOTIDE SEQUENCE [LARGE SCALE GENOMIC DNA]</scope>
    <source>
        <strain evidence="1 2">WL0115</strain>
    </source>
</reference>
<dbReference type="Pfam" id="PF11149">
    <property type="entry name" value="DUF2924"/>
    <property type="match status" value="1"/>
</dbReference>
<evidence type="ECO:0000313" key="1">
    <source>
        <dbReference type="EMBL" id="MCV2880386.1"/>
    </source>
</evidence>
<keyword evidence="2" id="KW-1185">Reference proteome</keyword>
<evidence type="ECO:0000313" key="2">
    <source>
        <dbReference type="Proteomes" id="UP001526166"/>
    </source>
</evidence>
<name>A0ABT3A363_9RHOB</name>
<proteinExistence type="predicted"/>
<dbReference type="Proteomes" id="UP001526166">
    <property type="component" value="Unassembled WGS sequence"/>
</dbReference>
<protein>
    <submittedName>
        <fullName evidence="1">DUF2924 domain-containing protein</fullName>
    </submittedName>
</protein>
<dbReference type="InterPro" id="IPR021322">
    <property type="entry name" value="DUF2924"/>
</dbReference>
<organism evidence="1 2">
    <name type="scientific">Sedimentimonas flavescens</name>
    <dbReference type="NCBI Taxonomy" id="2851012"/>
    <lineage>
        <taxon>Bacteria</taxon>
        <taxon>Pseudomonadati</taxon>
        <taxon>Pseudomonadota</taxon>
        <taxon>Alphaproteobacteria</taxon>
        <taxon>Rhodobacterales</taxon>
        <taxon>Rhodobacter group</taxon>
        <taxon>Sedimentimonas</taxon>
    </lineage>
</organism>
<comment type="caution">
    <text evidence="1">The sequence shown here is derived from an EMBL/GenBank/DDBJ whole genome shotgun (WGS) entry which is preliminary data.</text>
</comment>
<dbReference type="EMBL" id="JAOWKW010000023">
    <property type="protein sequence ID" value="MCV2880386.1"/>
    <property type="molecule type" value="Genomic_DNA"/>
</dbReference>